<protein>
    <recommendedName>
        <fullName evidence="3">RING-type E3 ubiquitin transferase</fullName>
        <ecNumber evidence="3">2.3.2.27</ecNumber>
    </recommendedName>
</protein>
<dbReference type="SUPFAM" id="SSF48371">
    <property type="entry name" value="ARM repeat"/>
    <property type="match status" value="1"/>
</dbReference>
<evidence type="ECO:0000256" key="1">
    <source>
        <dbReference type="ARBA" id="ARBA00000900"/>
    </source>
</evidence>
<evidence type="ECO:0000256" key="2">
    <source>
        <dbReference type="ARBA" id="ARBA00004906"/>
    </source>
</evidence>
<feature type="region of interest" description="Disordered" evidence="5">
    <location>
        <begin position="1"/>
        <end position="109"/>
    </location>
</feature>
<name>K7LVI4_SOYBN</name>
<evidence type="ECO:0000313" key="9">
    <source>
        <dbReference type="Proteomes" id="UP000008827"/>
    </source>
</evidence>
<dbReference type="PROSITE" id="PS51698">
    <property type="entry name" value="U_BOX"/>
    <property type="match status" value="1"/>
</dbReference>
<organism evidence="7">
    <name type="scientific">Glycine max</name>
    <name type="common">Soybean</name>
    <name type="synonym">Glycine hispida</name>
    <dbReference type="NCBI Taxonomy" id="3847"/>
    <lineage>
        <taxon>Eukaryota</taxon>
        <taxon>Viridiplantae</taxon>
        <taxon>Streptophyta</taxon>
        <taxon>Embryophyta</taxon>
        <taxon>Tracheophyta</taxon>
        <taxon>Spermatophyta</taxon>
        <taxon>Magnoliopsida</taxon>
        <taxon>eudicotyledons</taxon>
        <taxon>Gunneridae</taxon>
        <taxon>Pentapetalae</taxon>
        <taxon>rosids</taxon>
        <taxon>fabids</taxon>
        <taxon>Fabales</taxon>
        <taxon>Fabaceae</taxon>
        <taxon>Papilionoideae</taxon>
        <taxon>50 kb inversion clade</taxon>
        <taxon>NPAAA clade</taxon>
        <taxon>indigoferoid/millettioid clade</taxon>
        <taxon>Phaseoleae</taxon>
        <taxon>Glycine</taxon>
        <taxon>Glycine subgen. Soja</taxon>
    </lineage>
</organism>
<reference evidence="8" key="2">
    <citation type="submission" date="2018-02" db="UniProtKB">
        <authorList>
            <consortium name="EnsemblPlants"/>
        </authorList>
    </citation>
    <scope>IDENTIFICATION</scope>
    <source>
        <strain evidence="8">Williams 82</strain>
    </source>
</reference>
<dbReference type="Gramene" id="KRH26442">
    <property type="protein sequence ID" value="KRH26442"/>
    <property type="gene ID" value="GLYMA_12G174500"/>
</dbReference>
<evidence type="ECO:0000256" key="4">
    <source>
        <dbReference type="ARBA" id="ARBA00022679"/>
    </source>
</evidence>
<dbReference type="InterPro" id="IPR045210">
    <property type="entry name" value="RING-Ubox_PUB"/>
</dbReference>
<evidence type="ECO:0000256" key="3">
    <source>
        <dbReference type="ARBA" id="ARBA00012483"/>
    </source>
</evidence>
<gene>
    <name evidence="7" type="ORF">GLYMA_12G174500</name>
</gene>
<reference evidence="7" key="3">
    <citation type="submission" date="2018-07" db="EMBL/GenBank/DDBJ databases">
        <title>WGS assembly of Glycine max.</title>
        <authorList>
            <person name="Schmutz J."/>
            <person name="Cannon S."/>
            <person name="Schlueter J."/>
            <person name="Ma J."/>
            <person name="Mitros T."/>
            <person name="Nelson W."/>
            <person name="Hyten D."/>
            <person name="Song Q."/>
            <person name="Thelen J."/>
            <person name="Cheng J."/>
            <person name="Xu D."/>
            <person name="Hellsten U."/>
            <person name="May G."/>
            <person name="Yu Y."/>
            <person name="Sakurai T."/>
            <person name="Umezawa T."/>
            <person name="Bhattacharyya M."/>
            <person name="Sandhu D."/>
            <person name="Valliyodan B."/>
            <person name="Lindquist E."/>
            <person name="Peto M."/>
            <person name="Grant D."/>
            <person name="Shu S."/>
            <person name="Goodstein D."/>
            <person name="Barry K."/>
            <person name="Futrell-Griggs M."/>
            <person name="Abernathy B."/>
            <person name="Du J."/>
            <person name="Tian Z."/>
            <person name="Zhu L."/>
            <person name="Gill N."/>
            <person name="Joshi T."/>
            <person name="Libault M."/>
            <person name="Sethuraman A."/>
            <person name="Zhang X."/>
            <person name="Shinozaki K."/>
            <person name="Nguyen H."/>
            <person name="Wing R."/>
            <person name="Cregan P."/>
            <person name="Specht J."/>
            <person name="Grimwood J."/>
            <person name="Rokhsar D."/>
            <person name="Stacey G."/>
            <person name="Shoemaker R."/>
            <person name="Jackson S."/>
        </authorList>
    </citation>
    <scope>NUCLEOTIDE SEQUENCE</scope>
    <source>
        <tissue evidence="7">Callus</tissue>
    </source>
</reference>
<dbReference type="Pfam" id="PF23654">
    <property type="entry name" value="ARM_LIN_2nd"/>
    <property type="match status" value="1"/>
</dbReference>
<evidence type="ECO:0000313" key="8">
    <source>
        <dbReference type="EnsemblPlants" id="KRH26442"/>
    </source>
</evidence>
<comment type="pathway">
    <text evidence="2">Protein modification; protein ubiquitination.</text>
</comment>
<proteinExistence type="predicted"/>
<sequence length="709" mass="80665">MLNPTQFQAKEEKAKAANDSLSEESIMKENENEDDLDYELDDASINSDNKNNIFLPEMKMVKDEDIEPKASKNTQRKNNNQTLSMNDDNENSLGLNDGSLCESDKGNQSSISLPKLEKLTIGSKPPKDFVCPITGQTYERKAIQEWLRTGNTTCPIMRQPLSINMLPKTNYVLKRFITSWKQQNPELAQEFSNANTPRGSSYSPSAKDFTVISTTQRTIGSPNERLGETLNSADSDFDCLATLLKNDLVEAALLIYQLRPVFAQLSAHELTPSLMQVIQNTNKGSNDFQLAIDPKDVDREILEQILIRGDEYSRSLNALSVISQNGIPALAKYLERIKGRRLVVSILLCCMQPEKGSKSLIADIIELSPVLELFHGGNDNVRGIYVEFLLELVQLNRRTVCNQILQTIKDEGAFSMMHTFLVYLHMAPMEHQLVASVILQIDLLLQVEPRKMSIYREEGVETLIEALWQKDFSNTQMKALDALLFLIGHVTLSGKSYTKVWLLKIVGFDQPYNALIKAKRLGQYGNDSMEIMVWGYVDFWMKKNVMNTWQKRVAFVLCHHENGSIFQALEECLRINSLKMEKSCLVLVIWLTHMLSTFPDTDIKDVACKSLLHELINVLQSSKNLEEKIWVALALKNFINDLIAQQELRAYAKSIYKIMRKLIKYSTIVVDIMKTLLNLNSIDVTKLWSCKEVVELDFSSLCLKRHIII</sequence>
<dbReference type="InParanoid" id="K7LVI4"/>
<keyword evidence="9" id="KW-1185">Reference proteome</keyword>
<dbReference type="SUPFAM" id="SSF57850">
    <property type="entry name" value="RING/U-box"/>
    <property type="match status" value="1"/>
</dbReference>
<dbReference type="InterPro" id="IPR003613">
    <property type="entry name" value="Ubox_domain"/>
</dbReference>
<dbReference type="CDD" id="cd16664">
    <property type="entry name" value="RING-Ubox_PUB"/>
    <property type="match status" value="1"/>
</dbReference>
<reference evidence="7 8" key="1">
    <citation type="journal article" date="2010" name="Nature">
        <title>Genome sequence of the palaeopolyploid soybean.</title>
        <authorList>
            <person name="Schmutz J."/>
            <person name="Cannon S.B."/>
            <person name="Schlueter J."/>
            <person name="Ma J."/>
            <person name="Mitros T."/>
            <person name="Nelson W."/>
            <person name="Hyten D.L."/>
            <person name="Song Q."/>
            <person name="Thelen J.J."/>
            <person name="Cheng J."/>
            <person name="Xu D."/>
            <person name="Hellsten U."/>
            <person name="May G.D."/>
            <person name="Yu Y."/>
            <person name="Sakurai T."/>
            <person name="Umezawa T."/>
            <person name="Bhattacharyya M.K."/>
            <person name="Sandhu D."/>
            <person name="Valliyodan B."/>
            <person name="Lindquist E."/>
            <person name="Peto M."/>
            <person name="Grant D."/>
            <person name="Shu S."/>
            <person name="Goodstein D."/>
            <person name="Barry K."/>
            <person name="Futrell-Griggs M."/>
            <person name="Abernathy B."/>
            <person name="Du J."/>
            <person name="Tian Z."/>
            <person name="Zhu L."/>
            <person name="Gill N."/>
            <person name="Joshi T."/>
            <person name="Libault M."/>
            <person name="Sethuraman A."/>
            <person name="Zhang X.-C."/>
            <person name="Shinozaki K."/>
            <person name="Nguyen H.T."/>
            <person name="Wing R.A."/>
            <person name="Cregan P."/>
            <person name="Specht J."/>
            <person name="Grimwood J."/>
            <person name="Rokhsar D."/>
            <person name="Stacey G."/>
            <person name="Shoemaker R.C."/>
            <person name="Jackson S.A."/>
        </authorList>
    </citation>
    <scope>NUCLEOTIDE SEQUENCE [LARGE SCALE GENOMIC DNA]</scope>
    <source>
        <strain evidence="8">cv. Williams 82</strain>
        <tissue evidence="7">Callus</tissue>
    </source>
</reference>
<dbReference type="Gene3D" id="3.30.40.10">
    <property type="entry name" value="Zinc/RING finger domain, C3HC4 (zinc finger)"/>
    <property type="match status" value="1"/>
</dbReference>
<dbReference type="GO" id="GO:0016567">
    <property type="term" value="P:protein ubiquitination"/>
    <property type="evidence" value="ECO:0007669"/>
    <property type="project" value="UniProtKB-UniPathway"/>
</dbReference>
<feature type="compositionally biased region" description="Polar residues" evidence="5">
    <location>
        <begin position="71"/>
        <end position="94"/>
    </location>
</feature>
<keyword evidence="4" id="KW-0808">Transferase</keyword>
<dbReference type="UniPathway" id="UPA00143"/>
<dbReference type="PANTHER" id="PTHR47446">
    <property type="entry name" value="RING-TYPE E3 UBIQUITIN TRANSFERASE"/>
    <property type="match status" value="1"/>
</dbReference>
<evidence type="ECO:0000256" key="5">
    <source>
        <dbReference type="SAM" id="MobiDB-lite"/>
    </source>
</evidence>
<dbReference type="InterPro" id="IPR056514">
    <property type="entry name" value="ARM_LIN_2nd"/>
</dbReference>
<feature type="compositionally biased region" description="Acidic residues" evidence="5">
    <location>
        <begin position="31"/>
        <end position="42"/>
    </location>
</feature>
<dbReference type="EMBL" id="CM000845">
    <property type="protein sequence ID" value="KRH26442.1"/>
    <property type="molecule type" value="Genomic_DNA"/>
</dbReference>
<dbReference type="PANTHER" id="PTHR47446:SF3">
    <property type="entry name" value="RING-TYPE E3 UBIQUITIN TRANSFERASE"/>
    <property type="match status" value="1"/>
</dbReference>
<evidence type="ECO:0000259" key="6">
    <source>
        <dbReference type="PROSITE" id="PS51698"/>
    </source>
</evidence>
<comment type="catalytic activity">
    <reaction evidence="1">
        <text>S-ubiquitinyl-[E2 ubiquitin-conjugating enzyme]-L-cysteine + [acceptor protein]-L-lysine = [E2 ubiquitin-conjugating enzyme]-L-cysteine + N(6)-ubiquitinyl-[acceptor protein]-L-lysine.</text>
        <dbReference type="EC" id="2.3.2.27"/>
    </reaction>
</comment>
<dbReference type="Pfam" id="PF23628">
    <property type="entry name" value="ARM_LIN_C"/>
    <property type="match status" value="1"/>
</dbReference>
<dbReference type="InterPro" id="IPR052858">
    <property type="entry name" value="E3_ubiquitin-ligase_LIN"/>
</dbReference>
<dbReference type="HOGENOM" id="CLU_389542_0_0_1"/>
<dbReference type="InterPro" id="IPR016024">
    <property type="entry name" value="ARM-type_fold"/>
</dbReference>
<dbReference type="EC" id="2.3.2.27" evidence="3"/>
<dbReference type="SMART" id="SM00504">
    <property type="entry name" value="Ubox"/>
    <property type="match status" value="1"/>
</dbReference>
<dbReference type="InterPro" id="IPR013083">
    <property type="entry name" value="Znf_RING/FYVE/PHD"/>
</dbReference>
<feature type="compositionally biased region" description="Basic and acidic residues" evidence="5">
    <location>
        <begin position="59"/>
        <end position="70"/>
    </location>
</feature>
<feature type="domain" description="U-box" evidence="6">
    <location>
        <begin position="112"/>
        <end position="187"/>
    </location>
</feature>
<dbReference type="Proteomes" id="UP000008827">
    <property type="component" value="Chromosome 12"/>
</dbReference>
<dbReference type="STRING" id="3847.K7LVI4"/>
<dbReference type="Pfam" id="PF04564">
    <property type="entry name" value="U-box"/>
    <property type="match status" value="1"/>
</dbReference>
<dbReference type="AlphaFoldDB" id="K7LVI4"/>
<dbReference type="eggNOG" id="KOG0167">
    <property type="taxonomic scope" value="Eukaryota"/>
</dbReference>
<dbReference type="PaxDb" id="3847-GLYMA12G29771.1"/>
<dbReference type="EnsemblPlants" id="KRH26442">
    <property type="protein sequence ID" value="KRH26442"/>
    <property type="gene ID" value="GLYMA_12G174500"/>
</dbReference>
<evidence type="ECO:0000313" key="7">
    <source>
        <dbReference type="EMBL" id="KRH26442.1"/>
    </source>
</evidence>
<dbReference type="InterPro" id="IPR055566">
    <property type="entry name" value="ARM_LIN"/>
</dbReference>
<dbReference type="GO" id="GO:0061630">
    <property type="term" value="F:ubiquitin protein ligase activity"/>
    <property type="evidence" value="ECO:0007669"/>
    <property type="project" value="UniProtKB-EC"/>
</dbReference>
<accession>K7LVI4</accession>